<evidence type="ECO:0000313" key="2">
    <source>
        <dbReference type="EMBL" id="PXX24762.1"/>
    </source>
</evidence>
<comment type="caution">
    <text evidence="2">The sequence shown here is derived from an EMBL/GenBank/DDBJ whole genome shotgun (WGS) entry which is preliminary data.</text>
</comment>
<feature type="transmembrane region" description="Helical" evidence="1">
    <location>
        <begin position="77"/>
        <end position="100"/>
    </location>
</feature>
<dbReference type="RefSeq" id="WP_025817510.1">
    <property type="nucleotide sequence ID" value="NZ_BAIZ01000065.1"/>
</dbReference>
<sequence length="129" mass="14634">MKENIKLSFLWVAIVAGMSSHSLMDVMPLFWNADIAISKDGVAPVSMLVMMAVVSFTLPITGLLLSLYAVKRCYKMVHFCLAALLALFCTVHSTELIFSFELQQLFIHPMLVILSITLVYEAWKWYKKV</sequence>
<dbReference type="AlphaFoldDB" id="A0A318I2N3"/>
<keyword evidence="1" id="KW-0472">Membrane</keyword>
<feature type="transmembrane region" description="Helical" evidence="1">
    <location>
        <begin position="106"/>
        <end position="123"/>
    </location>
</feature>
<evidence type="ECO:0000313" key="3">
    <source>
        <dbReference type="Proteomes" id="UP000248314"/>
    </source>
</evidence>
<evidence type="ECO:0000256" key="1">
    <source>
        <dbReference type="SAM" id="Phobius"/>
    </source>
</evidence>
<organism evidence="2 3">
    <name type="scientific">Hoylesella shahii DSM 15611 = JCM 12083</name>
    <dbReference type="NCBI Taxonomy" id="1122991"/>
    <lineage>
        <taxon>Bacteria</taxon>
        <taxon>Pseudomonadati</taxon>
        <taxon>Bacteroidota</taxon>
        <taxon>Bacteroidia</taxon>
        <taxon>Bacteroidales</taxon>
        <taxon>Prevotellaceae</taxon>
        <taxon>Hoylesella</taxon>
    </lineage>
</organism>
<protein>
    <submittedName>
        <fullName evidence="2">Uncharacterized protein</fullName>
    </submittedName>
</protein>
<dbReference type="EMBL" id="QJJX01000001">
    <property type="protein sequence ID" value="PXX24762.1"/>
    <property type="molecule type" value="Genomic_DNA"/>
</dbReference>
<feature type="transmembrane region" description="Helical" evidence="1">
    <location>
        <begin position="48"/>
        <end position="70"/>
    </location>
</feature>
<gene>
    <name evidence="2" type="ORF">EJ73_00028</name>
</gene>
<dbReference type="OrthoDB" id="1075236at2"/>
<dbReference type="STRING" id="1122991.GCA_000613445_00351"/>
<keyword evidence="1" id="KW-1133">Transmembrane helix</keyword>
<name>A0A318I2N3_9BACT</name>
<accession>A0A318I2N3</accession>
<keyword evidence="1" id="KW-0812">Transmembrane</keyword>
<dbReference type="Proteomes" id="UP000248314">
    <property type="component" value="Unassembled WGS sequence"/>
</dbReference>
<reference evidence="2 3" key="1">
    <citation type="submission" date="2018-05" db="EMBL/GenBank/DDBJ databases">
        <title>Genomic Encyclopedia of Type Strains, Phase I: the one thousand microbial genomes (KMG-I) project.</title>
        <authorList>
            <person name="Kyrpides N."/>
        </authorList>
    </citation>
    <scope>NUCLEOTIDE SEQUENCE [LARGE SCALE GENOMIC DNA]</scope>
    <source>
        <strain evidence="2 3">DSM 15611</strain>
    </source>
</reference>
<proteinExistence type="predicted"/>
<keyword evidence="3" id="KW-1185">Reference proteome</keyword>